<sequence>MYHRLLKIFILTDDPLLAALLQDVSPREQFSHQFLCQPHENGVNWKSCSVIILDSPVCGSALIQKIHEEKADATPLIASFTTDRLPLLAEVHDLLDQIWIRPFAGKKVQTSFANILQGIKKHEDASLTERYLDTLMDSLPDLIWFKDARGAHLKVNNSFCHAVEKTKEQIQGRGHYYIWGIEPDEYAQGEYICLESEEIVLNKKETCLFDETVKCHDELRKFKTYKSPVFDSEGEVIGTVGFAHDVTDLQNLMIELNILLECLPFAVMVTDKEKNITLVNQKFSDIFLLKLGELTGRNIDSFIDETQNCTRSKRWIIEREEEVTLLLSKNRVLKIHDEKLLDIFGVLAGYIYLFLDISLEYSYKNKLLMDANTDHLTQLNNRRSLQDFMRKTPCQHNTALLLADLDNFKEVNDQFGHDEGDRILVAFSTLLQEIFPAKSLFRLGGDEFAIILPEVEDHGIPRQYAEKLLAGFDTTILRDFAHTRVSVSIGIAIDVDDSENFGELFKRADIALYDAKNSGKSAYKFWKKPARLP</sequence>
<dbReference type="SUPFAM" id="SSF55073">
    <property type="entry name" value="Nucleotide cyclase"/>
    <property type="match status" value="1"/>
</dbReference>
<dbReference type="GO" id="GO:0052621">
    <property type="term" value="F:diguanylate cyclase activity"/>
    <property type="evidence" value="ECO:0007669"/>
    <property type="project" value="UniProtKB-EC"/>
</dbReference>
<dbReference type="CDD" id="cd00130">
    <property type="entry name" value="PAS"/>
    <property type="match status" value="1"/>
</dbReference>
<dbReference type="CDD" id="cd01949">
    <property type="entry name" value="GGDEF"/>
    <property type="match status" value="1"/>
</dbReference>
<organism evidence="2 3">
    <name type="scientific">Desulfobotulus pelophilus</name>
    <dbReference type="NCBI Taxonomy" id="2823377"/>
    <lineage>
        <taxon>Bacteria</taxon>
        <taxon>Pseudomonadati</taxon>
        <taxon>Thermodesulfobacteriota</taxon>
        <taxon>Desulfobacteria</taxon>
        <taxon>Desulfobacterales</taxon>
        <taxon>Desulfobacteraceae</taxon>
        <taxon>Desulfobotulus</taxon>
    </lineage>
</organism>
<dbReference type="InterPro" id="IPR035965">
    <property type="entry name" value="PAS-like_dom_sf"/>
</dbReference>
<dbReference type="NCBIfam" id="TIGR00229">
    <property type="entry name" value="sensory_box"/>
    <property type="match status" value="1"/>
</dbReference>
<dbReference type="PANTHER" id="PTHR44757">
    <property type="entry name" value="DIGUANYLATE CYCLASE DGCP"/>
    <property type="match status" value="1"/>
</dbReference>
<dbReference type="PROSITE" id="PS50887">
    <property type="entry name" value="GGDEF"/>
    <property type="match status" value="1"/>
</dbReference>
<dbReference type="SMART" id="SM00091">
    <property type="entry name" value="PAS"/>
    <property type="match status" value="2"/>
</dbReference>
<dbReference type="Pfam" id="PF08448">
    <property type="entry name" value="PAS_4"/>
    <property type="match status" value="1"/>
</dbReference>
<keyword evidence="2" id="KW-0808">Transferase</keyword>
<dbReference type="EC" id="2.7.7.65" evidence="2"/>
<dbReference type="Gene3D" id="3.30.450.20">
    <property type="entry name" value="PAS domain"/>
    <property type="match status" value="2"/>
</dbReference>
<dbReference type="InterPro" id="IPR052155">
    <property type="entry name" value="Biofilm_reg_signaling"/>
</dbReference>
<dbReference type="Proteomes" id="UP001209681">
    <property type="component" value="Unassembled WGS sequence"/>
</dbReference>
<dbReference type="InterPro" id="IPR013656">
    <property type="entry name" value="PAS_4"/>
</dbReference>
<comment type="caution">
    <text evidence="2">The sequence shown here is derived from an EMBL/GenBank/DDBJ whole genome shotgun (WGS) entry which is preliminary data.</text>
</comment>
<dbReference type="InterPro" id="IPR043128">
    <property type="entry name" value="Rev_trsase/Diguanyl_cyclase"/>
</dbReference>
<dbReference type="Pfam" id="PF13188">
    <property type="entry name" value="PAS_8"/>
    <property type="match status" value="1"/>
</dbReference>
<dbReference type="InterPro" id="IPR029787">
    <property type="entry name" value="Nucleotide_cyclase"/>
</dbReference>
<dbReference type="RefSeq" id="WP_265424325.1">
    <property type="nucleotide sequence ID" value="NZ_JAPFPW010000004.1"/>
</dbReference>
<keyword evidence="3" id="KW-1185">Reference proteome</keyword>
<gene>
    <name evidence="2" type="ORF">OOT00_05580</name>
</gene>
<dbReference type="InterPro" id="IPR000014">
    <property type="entry name" value="PAS"/>
</dbReference>
<protein>
    <submittedName>
        <fullName evidence="2">Diguanylate cyclase</fullName>
        <ecNumber evidence="2">2.7.7.65</ecNumber>
    </submittedName>
</protein>
<dbReference type="Gene3D" id="3.30.70.270">
    <property type="match status" value="1"/>
</dbReference>
<name>A0ABT3N7N0_9BACT</name>
<evidence type="ECO:0000313" key="2">
    <source>
        <dbReference type="EMBL" id="MCW7753457.1"/>
    </source>
</evidence>
<dbReference type="SUPFAM" id="SSF55785">
    <property type="entry name" value="PYP-like sensor domain (PAS domain)"/>
    <property type="match status" value="2"/>
</dbReference>
<evidence type="ECO:0000313" key="3">
    <source>
        <dbReference type="Proteomes" id="UP001209681"/>
    </source>
</evidence>
<keyword evidence="2" id="KW-0548">Nucleotidyltransferase</keyword>
<dbReference type="SMART" id="SM00267">
    <property type="entry name" value="GGDEF"/>
    <property type="match status" value="1"/>
</dbReference>
<accession>A0ABT3N7N0</accession>
<dbReference type="EMBL" id="JAPFPW010000004">
    <property type="protein sequence ID" value="MCW7753457.1"/>
    <property type="molecule type" value="Genomic_DNA"/>
</dbReference>
<feature type="domain" description="GGDEF" evidence="1">
    <location>
        <begin position="396"/>
        <end position="528"/>
    </location>
</feature>
<dbReference type="InterPro" id="IPR000160">
    <property type="entry name" value="GGDEF_dom"/>
</dbReference>
<dbReference type="PANTHER" id="PTHR44757:SF2">
    <property type="entry name" value="BIOFILM ARCHITECTURE MAINTENANCE PROTEIN MBAA"/>
    <property type="match status" value="1"/>
</dbReference>
<proteinExistence type="predicted"/>
<dbReference type="Pfam" id="PF00990">
    <property type="entry name" value="GGDEF"/>
    <property type="match status" value="1"/>
</dbReference>
<dbReference type="NCBIfam" id="TIGR00254">
    <property type="entry name" value="GGDEF"/>
    <property type="match status" value="1"/>
</dbReference>
<evidence type="ECO:0000259" key="1">
    <source>
        <dbReference type="PROSITE" id="PS50887"/>
    </source>
</evidence>
<reference evidence="2 3" key="1">
    <citation type="submission" date="2022-11" db="EMBL/GenBank/DDBJ databases">
        <title>Desulfobotulus tamanensis H1 sp. nov. - anaerobic, alkaliphilic, sulphate reducing bacterium isolated from terrestrial mud volcano.</title>
        <authorList>
            <person name="Frolova A."/>
            <person name="Merkel A.Y."/>
            <person name="Slobodkin A.I."/>
        </authorList>
    </citation>
    <scope>NUCLEOTIDE SEQUENCE [LARGE SCALE GENOMIC DNA]</scope>
    <source>
        <strain evidence="2 3">H1</strain>
    </source>
</reference>